<evidence type="ECO:0000256" key="3">
    <source>
        <dbReference type="PIRSR" id="PIRSR602480-1"/>
    </source>
</evidence>
<dbReference type="AlphaFoldDB" id="A0A1G5V8F0"/>
<sequence>MYGAAIPRMGPGMAESRPLETTLGAAMTKWSPNSWRAKPIKQVPAYPDLAALKNTEAQLATFPPLVFAGEARKLKKQLAAVAAGDAFLLQGGDCAESFAEHGADNIRDFFRVFLQMSVVLTFAGAQPVVKVGRVAGQFAKPRSSDNETKGGVTLPSYRGDIINGIEFDAKSRIPDPARQEMAYRQSAATLNLLRAFAQGGYASLENVHRWMLGFVSDSPQGEKYESLANRITETMDFMKAVGITSETNYALRETDFYTSHEALLLGYEEALTRVDSTSGDWYATSGHMIWIGDRTRQPDHAHVEYCRGIKNPLGLKCGPSLTPDGLLELIDLLNPENEPGRLTLIARFGSDKVADYLPKLVRAVKKEGRSVVWSSDPMHGNTIEAAGYKTRPFDRILKEVQTFFEVHRAEGTHPGGIHVEMTGKNVTECTGGARAITAEELQDRYHTHCDPRLNADQAIELAFLVSDLLKKSHPVQHKQAVNG</sequence>
<feature type="binding site" evidence="3">
    <location>
        <position position="347"/>
    </location>
    <ligand>
        <name>phosphoenolpyruvate</name>
        <dbReference type="ChEBI" id="CHEBI:58702"/>
    </ligand>
</feature>
<keyword evidence="3" id="KW-0104">Cadmium</keyword>
<dbReference type="SUPFAM" id="SSF51569">
    <property type="entry name" value="Aldolase"/>
    <property type="match status" value="1"/>
</dbReference>
<organism evidence="5 6">
    <name type="scientific">Mesorhizobium qingshengii</name>
    <dbReference type="NCBI Taxonomy" id="1165689"/>
    <lineage>
        <taxon>Bacteria</taxon>
        <taxon>Pseudomonadati</taxon>
        <taxon>Pseudomonadota</taxon>
        <taxon>Alphaproteobacteria</taxon>
        <taxon>Hyphomicrobiales</taxon>
        <taxon>Phyllobacteriaceae</taxon>
        <taxon>Mesorhizobium</taxon>
    </lineage>
</organism>
<dbReference type="STRING" id="1165689.SAMN02927914_00341"/>
<evidence type="ECO:0000256" key="4">
    <source>
        <dbReference type="RuleBase" id="RU363071"/>
    </source>
</evidence>
<name>A0A1G5V8F0_9HYPH</name>
<dbReference type="Gene3D" id="3.20.20.70">
    <property type="entry name" value="Aldolase class I"/>
    <property type="match status" value="1"/>
</dbReference>
<dbReference type="Proteomes" id="UP000198588">
    <property type="component" value="Unassembled WGS sequence"/>
</dbReference>
<dbReference type="InterPro" id="IPR002480">
    <property type="entry name" value="DAHP_synth_2"/>
</dbReference>
<feature type="binding site" evidence="3">
    <location>
        <position position="420"/>
    </location>
    <ligand>
        <name>Mn(2+)</name>
        <dbReference type="ChEBI" id="CHEBI:29035"/>
    </ligand>
</feature>
<keyword evidence="3" id="KW-0170">Cobalt</keyword>
<dbReference type="EMBL" id="FMXM01000002">
    <property type="protein sequence ID" value="SDA41507.1"/>
    <property type="molecule type" value="Genomic_DNA"/>
</dbReference>
<proteinExistence type="inferred from homology"/>
<keyword evidence="2 4" id="KW-0808">Transferase</keyword>
<dbReference type="EC" id="2.5.1.54" evidence="4"/>
<evidence type="ECO:0000256" key="2">
    <source>
        <dbReference type="ARBA" id="ARBA00022679"/>
    </source>
</evidence>
<feature type="binding site" evidence="3">
    <location>
        <position position="379"/>
    </location>
    <ligand>
        <name>Mn(2+)</name>
        <dbReference type="ChEBI" id="CHEBI:29035"/>
    </ligand>
</feature>
<accession>A0A1G5V8F0</accession>
<dbReference type="Pfam" id="PF01474">
    <property type="entry name" value="DAHP_synth_2"/>
    <property type="match status" value="1"/>
</dbReference>
<dbReference type="NCBIfam" id="TIGR01358">
    <property type="entry name" value="DAHP_synth_II"/>
    <property type="match status" value="1"/>
</dbReference>
<dbReference type="PANTHER" id="PTHR21337">
    <property type="entry name" value="PHOSPHO-2-DEHYDRO-3-DEOXYHEPTONATE ALDOLASE 1, 2"/>
    <property type="match status" value="1"/>
</dbReference>
<dbReference type="InterPro" id="IPR013785">
    <property type="entry name" value="Aldolase_TIM"/>
</dbReference>
<evidence type="ECO:0000313" key="6">
    <source>
        <dbReference type="Proteomes" id="UP000198588"/>
    </source>
</evidence>
<feature type="binding site" evidence="3">
    <location>
        <position position="450"/>
    </location>
    <ligand>
        <name>Mn(2+)</name>
        <dbReference type="ChEBI" id="CHEBI:29035"/>
    </ligand>
</feature>
<evidence type="ECO:0000313" key="5">
    <source>
        <dbReference type="EMBL" id="SDA41507.1"/>
    </source>
</evidence>
<comment type="catalytic activity">
    <reaction evidence="4">
        <text>D-erythrose 4-phosphate + phosphoenolpyruvate + H2O = 7-phospho-2-dehydro-3-deoxy-D-arabino-heptonate + phosphate</text>
        <dbReference type="Rhea" id="RHEA:14717"/>
        <dbReference type="ChEBI" id="CHEBI:15377"/>
        <dbReference type="ChEBI" id="CHEBI:16897"/>
        <dbReference type="ChEBI" id="CHEBI:43474"/>
        <dbReference type="ChEBI" id="CHEBI:58394"/>
        <dbReference type="ChEBI" id="CHEBI:58702"/>
        <dbReference type="EC" id="2.5.1.54"/>
    </reaction>
</comment>
<gene>
    <name evidence="5" type="ORF">SAMN02927914_00341</name>
</gene>
<comment type="cofactor">
    <cofactor evidence="3">
        <name>Mn(2+)</name>
        <dbReference type="ChEBI" id="CHEBI:29035"/>
    </cofactor>
    <cofactor evidence="3">
        <name>Co(2+)</name>
        <dbReference type="ChEBI" id="CHEBI:48828"/>
    </cofactor>
    <cofactor evidence="3">
        <name>Cd(2+)</name>
        <dbReference type="ChEBI" id="CHEBI:48775"/>
    </cofactor>
    <text evidence="3">Binds 1 divalent cation per subunit. The enzyme is active with manganese, cobalt or cadmium ions.</text>
</comment>
<feature type="binding site" evidence="3">
    <location>
        <position position="316"/>
    </location>
    <ligand>
        <name>phosphoenolpyruvate</name>
        <dbReference type="ChEBI" id="CHEBI:58702"/>
    </ligand>
</feature>
<comment type="similarity">
    <text evidence="1 4">Belongs to the class-II DAHP synthase family.</text>
</comment>
<keyword evidence="3" id="KW-0464">Manganese</keyword>
<dbReference type="GO" id="GO:0003849">
    <property type="term" value="F:3-deoxy-7-phosphoheptulonate synthase activity"/>
    <property type="evidence" value="ECO:0007669"/>
    <property type="project" value="UniProtKB-EC"/>
</dbReference>
<feature type="binding site" evidence="3">
    <location>
        <position position="94"/>
    </location>
    <ligand>
        <name>Mn(2+)</name>
        <dbReference type="ChEBI" id="CHEBI:29035"/>
    </ligand>
</feature>
<reference evidence="5 6" key="1">
    <citation type="submission" date="2016-10" db="EMBL/GenBank/DDBJ databases">
        <authorList>
            <person name="de Groot N.N."/>
        </authorList>
    </citation>
    <scope>NUCLEOTIDE SEQUENCE [LARGE SCALE GENOMIC DNA]</scope>
    <source>
        <strain evidence="5 6">CGMCC 1.12097</strain>
    </source>
</reference>
<feature type="binding site" evidence="3">
    <location>
        <position position="133"/>
    </location>
    <ligand>
        <name>phosphoenolpyruvate</name>
        <dbReference type="ChEBI" id="CHEBI:58702"/>
    </ligand>
</feature>
<dbReference type="PANTHER" id="PTHR21337:SF0">
    <property type="entry name" value="PHOSPHO-2-DEHYDRO-3-DEOXYHEPTONATE ALDOLASE"/>
    <property type="match status" value="1"/>
</dbReference>
<dbReference type="GO" id="GO:0009073">
    <property type="term" value="P:aromatic amino acid family biosynthetic process"/>
    <property type="evidence" value="ECO:0007669"/>
    <property type="project" value="InterPro"/>
</dbReference>
<evidence type="ECO:0000256" key="1">
    <source>
        <dbReference type="ARBA" id="ARBA00008911"/>
    </source>
</evidence>
<protein>
    <recommendedName>
        <fullName evidence="4">Phospho-2-dehydro-3-deoxyheptonate aldolase</fullName>
        <ecNumber evidence="4">2.5.1.54</ecNumber>
    </recommendedName>
</protein>